<keyword evidence="2" id="KW-1185">Reference proteome</keyword>
<sequence>MGFFQTTYYSGYTPYPNSGDPYGYKNTGYPGSYPGPASYSGTYYHLTDYQKAGSYPSSSYNNQTNSWNEGSYANYNSHQYSNYPTETTGTYNSSTTVAPSLQYPQHHCARLKMTNVVANQVGGSFGDANDAQKNVFDLGAFVGDLTFEEDASGDDISLEGLEKELEECKNYDVVENIFSKGTTLREYTKGIENDLQQVKLDSIQDYIKESDNLVSLHDQIGMPFCHRWRLFSTVFSLLLSFSCLDIKILQEESMDMGLKLKNRKVAESKLAKFVEDIIITPRMVDIIVEGEGYFVVMESINNIICLLTDVVLSARKSKSFYSNVNEEYMRTPEILSKKLKFVEVDLLVKTSKALKDVQPELEKLRQKAVSKVVKWCS</sequence>
<proteinExistence type="predicted"/>
<evidence type="ECO:0000313" key="1">
    <source>
        <dbReference type="EMBL" id="KAJ0016886.1"/>
    </source>
</evidence>
<gene>
    <name evidence="1" type="ORF">Pint_10584</name>
</gene>
<name>A0ACC0XHI4_9ROSI</name>
<reference evidence="2" key="1">
    <citation type="journal article" date="2023" name="G3 (Bethesda)">
        <title>Genome assembly and association tests identify interacting loci associated with vigor, precocity, and sex in interspecific pistachio rootstocks.</title>
        <authorList>
            <person name="Palmer W."/>
            <person name="Jacygrad E."/>
            <person name="Sagayaradj S."/>
            <person name="Cavanaugh K."/>
            <person name="Han R."/>
            <person name="Bertier L."/>
            <person name="Beede B."/>
            <person name="Kafkas S."/>
            <person name="Golino D."/>
            <person name="Preece J."/>
            <person name="Michelmore R."/>
        </authorList>
    </citation>
    <scope>NUCLEOTIDE SEQUENCE [LARGE SCALE GENOMIC DNA]</scope>
</reference>
<evidence type="ECO:0000313" key="2">
    <source>
        <dbReference type="Proteomes" id="UP001163603"/>
    </source>
</evidence>
<dbReference type="Proteomes" id="UP001163603">
    <property type="component" value="Chromosome 12"/>
</dbReference>
<comment type="caution">
    <text evidence="1">The sequence shown here is derived from an EMBL/GenBank/DDBJ whole genome shotgun (WGS) entry which is preliminary data.</text>
</comment>
<organism evidence="1 2">
    <name type="scientific">Pistacia integerrima</name>
    <dbReference type="NCBI Taxonomy" id="434235"/>
    <lineage>
        <taxon>Eukaryota</taxon>
        <taxon>Viridiplantae</taxon>
        <taxon>Streptophyta</taxon>
        <taxon>Embryophyta</taxon>
        <taxon>Tracheophyta</taxon>
        <taxon>Spermatophyta</taxon>
        <taxon>Magnoliopsida</taxon>
        <taxon>eudicotyledons</taxon>
        <taxon>Gunneridae</taxon>
        <taxon>Pentapetalae</taxon>
        <taxon>rosids</taxon>
        <taxon>malvids</taxon>
        <taxon>Sapindales</taxon>
        <taxon>Anacardiaceae</taxon>
        <taxon>Pistacia</taxon>
    </lineage>
</organism>
<dbReference type="EMBL" id="CM047747">
    <property type="protein sequence ID" value="KAJ0016886.1"/>
    <property type="molecule type" value="Genomic_DNA"/>
</dbReference>
<accession>A0ACC0XHI4</accession>
<protein>
    <submittedName>
        <fullName evidence="1">Uncharacterized protein</fullName>
    </submittedName>
</protein>